<evidence type="ECO:0000313" key="2">
    <source>
        <dbReference type="EMBL" id="CAG8641676.1"/>
    </source>
</evidence>
<keyword evidence="3" id="KW-1185">Reference proteome</keyword>
<sequence>RQATENLLREKYEELKSQDQNNNSNLSPPSTNVDESKGKKGFTDFANLKKKKRSNVLLVSFRGVKSHQANLARHHMQHPQCRLVYLFRKIQGIELMTAYINDQDSK</sequence>
<gene>
    <name evidence="2" type="ORF">FMOSSE_LOCUS11021</name>
</gene>
<dbReference type="EMBL" id="CAJVPP010003997">
    <property type="protein sequence ID" value="CAG8641676.1"/>
    <property type="molecule type" value="Genomic_DNA"/>
</dbReference>
<comment type="caution">
    <text evidence="2">The sequence shown here is derived from an EMBL/GenBank/DDBJ whole genome shotgun (WGS) entry which is preliminary data.</text>
</comment>
<protein>
    <submittedName>
        <fullName evidence="2">3059_t:CDS:1</fullName>
    </submittedName>
</protein>
<accession>A0A9N9GZP8</accession>
<dbReference type="AlphaFoldDB" id="A0A9N9GZP8"/>
<dbReference type="Proteomes" id="UP000789375">
    <property type="component" value="Unassembled WGS sequence"/>
</dbReference>
<evidence type="ECO:0000256" key="1">
    <source>
        <dbReference type="SAM" id="MobiDB-lite"/>
    </source>
</evidence>
<feature type="compositionally biased region" description="Low complexity" evidence="1">
    <location>
        <begin position="21"/>
        <end position="32"/>
    </location>
</feature>
<evidence type="ECO:0000313" key="3">
    <source>
        <dbReference type="Proteomes" id="UP000789375"/>
    </source>
</evidence>
<name>A0A9N9GZP8_FUNMO</name>
<proteinExistence type="predicted"/>
<organism evidence="2 3">
    <name type="scientific">Funneliformis mosseae</name>
    <name type="common">Endomycorrhizal fungus</name>
    <name type="synonym">Glomus mosseae</name>
    <dbReference type="NCBI Taxonomy" id="27381"/>
    <lineage>
        <taxon>Eukaryota</taxon>
        <taxon>Fungi</taxon>
        <taxon>Fungi incertae sedis</taxon>
        <taxon>Mucoromycota</taxon>
        <taxon>Glomeromycotina</taxon>
        <taxon>Glomeromycetes</taxon>
        <taxon>Glomerales</taxon>
        <taxon>Glomeraceae</taxon>
        <taxon>Funneliformis</taxon>
    </lineage>
</organism>
<feature type="region of interest" description="Disordered" evidence="1">
    <location>
        <begin position="15"/>
        <end position="40"/>
    </location>
</feature>
<reference evidence="2" key="1">
    <citation type="submission" date="2021-06" db="EMBL/GenBank/DDBJ databases">
        <authorList>
            <person name="Kallberg Y."/>
            <person name="Tangrot J."/>
            <person name="Rosling A."/>
        </authorList>
    </citation>
    <scope>NUCLEOTIDE SEQUENCE</scope>
    <source>
        <strain evidence="2">87-6 pot B 2015</strain>
    </source>
</reference>
<feature type="non-terminal residue" evidence="2">
    <location>
        <position position="106"/>
    </location>
</feature>